<name>A0AAW2GAL0_9HYME</name>
<organism evidence="2 3">
    <name type="scientific">Cardiocondyla obscurior</name>
    <dbReference type="NCBI Taxonomy" id="286306"/>
    <lineage>
        <taxon>Eukaryota</taxon>
        <taxon>Metazoa</taxon>
        <taxon>Ecdysozoa</taxon>
        <taxon>Arthropoda</taxon>
        <taxon>Hexapoda</taxon>
        <taxon>Insecta</taxon>
        <taxon>Pterygota</taxon>
        <taxon>Neoptera</taxon>
        <taxon>Endopterygota</taxon>
        <taxon>Hymenoptera</taxon>
        <taxon>Apocrita</taxon>
        <taxon>Aculeata</taxon>
        <taxon>Formicoidea</taxon>
        <taxon>Formicidae</taxon>
        <taxon>Myrmicinae</taxon>
        <taxon>Cardiocondyla</taxon>
    </lineage>
</organism>
<feature type="compositionally biased region" description="Basic and acidic residues" evidence="1">
    <location>
        <begin position="15"/>
        <end position="29"/>
    </location>
</feature>
<dbReference type="EMBL" id="JADYXP020000005">
    <property type="protein sequence ID" value="KAL0124578.1"/>
    <property type="molecule type" value="Genomic_DNA"/>
</dbReference>
<dbReference type="AlphaFoldDB" id="A0AAW2GAL0"/>
<protein>
    <submittedName>
        <fullName evidence="2">Uncharacterized protein</fullName>
    </submittedName>
</protein>
<reference evidence="2 3" key="1">
    <citation type="submission" date="2023-03" db="EMBL/GenBank/DDBJ databases">
        <title>High recombination rates correlate with genetic variation in Cardiocondyla obscurior ants.</title>
        <authorList>
            <person name="Errbii M."/>
        </authorList>
    </citation>
    <scope>NUCLEOTIDE SEQUENCE [LARGE SCALE GENOMIC DNA]</scope>
    <source>
        <strain evidence="2">Alpha-2009</strain>
        <tissue evidence="2">Whole body</tissue>
    </source>
</reference>
<evidence type="ECO:0000313" key="2">
    <source>
        <dbReference type="EMBL" id="KAL0124578.1"/>
    </source>
</evidence>
<evidence type="ECO:0000313" key="3">
    <source>
        <dbReference type="Proteomes" id="UP001430953"/>
    </source>
</evidence>
<feature type="region of interest" description="Disordered" evidence="1">
    <location>
        <begin position="1"/>
        <end position="34"/>
    </location>
</feature>
<accession>A0AAW2GAL0</accession>
<gene>
    <name evidence="2" type="ORF">PUN28_006434</name>
</gene>
<proteinExistence type="predicted"/>
<evidence type="ECO:0000256" key="1">
    <source>
        <dbReference type="SAM" id="MobiDB-lite"/>
    </source>
</evidence>
<comment type="caution">
    <text evidence="2">The sequence shown here is derived from an EMBL/GenBank/DDBJ whole genome shotgun (WGS) entry which is preliminary data.</text>
</comment>
<sequence length="83" mass="9601">MSADGGLLAARTKRKSETVTRETERDDKVRNRRHPGGRLVYRIINYACGAKRRARALRAMPGHLVPAYDHSVAFRERNDRLRR</sequence>
<dbReference type="Proteomes" id="UP001430953">
    <property type="component" value="Unassembled WGS sequence"/>
</dbReference>
<keyword evidence="3" id="KW-1185">Reference proteome</keyword>